<feature type="transmembrane region" description="Helical" evidence="1">
    <location>
        <begin position="219"/>
        <end position="242"/>
    </location>
</feature>
<keyword evidence="3" id="KW-1185">Reference proteome</keyword>
<protein>
    <submittedName>
        <fullName evidence="2">Uncharacterized protein</fullName>
    </submittedName>
</protein>
<proteinExistence type="predicted"/>
<accession>H0E5T7</accession>
<sequence>MSPLLRAELLRITHRRGSFYGAVGATAALTVIAVLVVLLNDPKGGQQSLSDITDIGQYVAVFGAIAVGALAGSYDTANGTMRYLVLTGVPRWRLALVRVPALMIALLAAVAVPVVLGLLVGLMVGSDGGPAVTGSDALEDVWKVVSAVWIWGIVSLSVGTLMRSNGPAIAVAMVLFIAGRLITVLIGTEVSKDLAQVLLPRPADNVVNLSHTSFFDDSVHVSLAGSFVLLAVWLAALLALAVGRVRRDEY</sequence>
<dbReference type="AlphaFoldDB" id="H0E5T7"/>
<keyword evidence="1" id="KW-0472">Membrane</keyword>
<reference evidence="2 3" key="1">
    <citation type="journal article" date="2013" name="Biodegradation">
        <title>Quantitative proteomic analysis of ibuprofen-degrading Patulibacter sp. strain I11.</title>
        <authorList>
            <person name="Almeida B."/>
            <person name="Kjeldal H."/>
            <person name="Lolas I."/>
            <person name="Knudsen A.D."/>
            <person name="Carvalho G."/>
            <person name="Nielsen K.L."/>
            <person name="Barreto Crespo M.T."/>
            <person name="Stensballe A."/>
            <person name="Nielsen J.L."/>
        </authorList>
    </citation>
    <scope>NUCLEOTIDE SEQUENCE [LARGE SCALE GENOMIC DNA]</scope>
    <source>
        <strain evidence="2 3">I11</strain>
    </source>
</reference>
<dbReference type="RefSeq" id="WP_007574819.1">
    <property type="nucleotide sequence ID" value="NZ_AGUD01000194.1"/>
</dbReference>
<feature type="transmembrane region" description="Helical" evidence="1">
    <location>
        <begin position="144"/>
        <end position="162"/>
    </location>
</feature>
<evidence type="ECO:0000313" key="2">
    <source>
        <dbReference type="EMBL" id="EHN10957.1"/>
    </source>
</evidence>
<dbReference type="PANTHER" id="PTHR37305:SF1">
    <property type="entry name" value="MEMBRANE PROTEIN"/>
    <property type="match status" value="1"/>
</dbReference>
<dbReference type="Proteomes" id="UP000005143">
    <property type="component" value="Unassembled WGS sequence"/>
</dbReference>
<dbReference type="EMBL" id="AGUD01000194">
    <property type="protein sequence ID" value="EHN10957.1"/>
    <property type="molecule type" value="Genomic_DNA"/>
</dbReference>
<feature type="transmembrane region" description="Helical" evidence="1">
    <location>
        <begin position="55"/>
        <end position="74"/>
    </location>
</feature>
<organism evidence="2 3">
    <name type="scientific">Patulibacter medicamentivorans</name>
    <dbReference type="NCBI Taxonomy" id="1097667"/>
    <lineage>
        <taxon>Bacteria</taxon>
        <taxon>Bacillati</taxon>
        <taxon>Actinomycetota</taxon>
        <taxon>Thermoleophilia</taxon>
        <taxon>Solirubrobacterales</taxon>
        <taxon>Patulibacteraceae</taxon>
        <taxon>Patulibacter</taxon>
    </lineage>
</organism>
<feature type="transmembrane region" description="Helical" evidence="1">
    <location>
        <begin position="95"/>
        <end position="124"/>
    </location>
</feature>
<gene>
    <name evidence="2" type="ORF">PAI11_21860</name>
</gene>
<comment type="caution">
    <text evidence="2">The sequence shown here is derived from an EMBL/GenBank/DDBJ whole genome shotgun (WGS) entry which is preliminary data.</text>
</comment>
<dbReference type="OrthoDB" id="5243067at2"/>
<evidence type="ECO:0000313" key="3">
    <source>
        <dbReference type="Proteomes" id="UP000005143"/>
    </source>
</evidence>
<evidence type="ECO:0000256" key="1">
    <source>
        <dbReference type="SAM" id="Phobius"/>
    </source>
</evidence>
<feature type="transmembrane region" description="Helical" evidence="1">
    <location>
        <begin position="20"/>
        <end position="39"/>
    </location>
</feature>
<keyword evidence="1" id="KW-0812">Transmembrane</keyword>
<dbReference type="PANTHER" id="PTHR37305">
    <property type="entry name" value="INTEGRAL MEMBRANE PROTEIN-RELATED"/>
    <property type="match status" value="1"/>
</dbReference>
<keyword evidence="1" id="KW-1133">Transmembrane helix</keyword>
<name>H0E5T7_9ACTN</name>
<feature type="transmembrane region" description="Helical" evidence="1">
    <location>
        <begin position="169"/>
        <end position="188"/>
    </location>
</feature>